<protein>
    <submittedName>
        <fullName evidence="1">Uncharacterized protein</fullName>
    </submittedName>
</protein>
<reference evidence="1" key="2">
    <citation type="journal article" date="2015" name="Data Brief">
        <title>Shoot transcriptome of the giant reed, Arundo donax.</title>
        <authorList>
            <person name="Barrero R.A."/>
            <person name="Guerrero F.D."/>
            <person name="Moolhuijzen P."/>
            <person name="Goolsby J.A."/>
            <person name="Tidwell J."/>
            <person name="Bellgard S.E."/>
            <person name="Bellgard M.I."/>
        </authorList>
    </citation>
    <scope>NUCLEOTIDE SEQUENCE</scope>
    <source>
        <tissue evidence="1">Shoot tissue taken approximately 20 cm above the soil surface</tissue>
    </source>
</reference>
<evidence type="ECO:0000313" key="1">
    <source>
        <dbReference type="EMBL" id="JAD29249.1"/>
    </source>
</evidence>
<name>A0A0A8YQU7_ARUDO</name>
<proteinExistence type="predicted"/>
<organism evidence="1">
    <name type="scientific">Arundo donax</name>
    <name type="common">Giant reed</name>
    <name type="synonym">Donax arundinaceus</name>
    <dbReference type="NCBI Taxonomy" id="35708"/>
    <lineage>
        <taxon>Eukaryota</taxon>
        <taxon>Viridiplantae</taxon>
        <taxon>Streptophyta</taxon>
        <taxon>Embryophyta</taxon>
        <taxon>Tracheophyta</taxon>
        <taxon>Spermatophyta</taxon>
        <taxon>Magnoliopsida</taxon>
        <taxon>Liliopsida</taxon>
        <taxon>Poales</taxon>
        <taxon>Poaceae</taxon>
        <taxon>PACMAD clade</taxon>
        <taxon>Arundinoideae</taxon>
        <taxon>Arundineae</taxon>
        <taxon>Arundo</taxon>
    </lineage>
</organism>
<dbReference type="EMBL" id="GBRH01268646">
    <property type="protein sequence ID" value="JAD29249.1"/>
    <property type="molecule type" value="Transcribed_RNA"/>
</dbReference>
<accession>A0A0A8YQU7</accession>
<sequence length="39" mass="3909">MTITASAAFFSGLSTPSAESAASVAPPGLQTGRYLCFAE</sequence>
<dbReference type="AlphaFoldDB" id="A0A0A8YQU7"/>
<reference evidence="1" key="1">
    <citation type="submission" date="2014-09" db="EMBL/GenBank/DDBJ databases">
        <authorList>
            <person name="Magalhaes I.L.F."/>
            <person name="Oliveira U."/>
            <person name="Santos F.R."/>
            <person name="Vidigal T.H.D.A."/>
            <person name="Brescovit A.D."/>
            <person name="Santos A.J."/>
        </authorList>
    </citation>
    <scope>NUCLEOTIDE SEQUENCE</scope>
    <source>
        <tissue evidence="1">Shoot tissue taken approximately 20 cm above the soil surface</tissue>
    </source>
</reference>